<feature type="compositionally biased region" description="Basic and acidic residues" evidence="7">
    <location>
        <begin position="403"/>
        <end position="413"/>
    </location>
</feature>
<dbReference type="EMBL" id="JAPFFJ010000017">
    <property type="protein sequence ID" value="KAJ6404749.1"/>
    <property type="molecule type" value="Genomic_DNA"/>
</dbReference>
<comment type="subcellular location">
    <subcellularLocation>
        <location evidence="1">Mitochondrion</location>
    </subcellularLocation>
</comment>
<evidence type="ECO:0000256" key="7">
    <source>
        <dbReference type="SAM" id="MobiDB-lite"/>
    </source>
</evidence>
<dbReference type="Gene3D" id="1.25.40.10">
    <property type="entry name" value="Tetratricopeptide repeat domain"/>
    <property type="match status" value="2"/>
</dbReference>
<dbReference type="Pfam" id="PF01535">
    <property type="entry name" value="PPR"/>
    <property type="match status" value="1"/>
</dbReference>
<comment type="similarity">
    <text evidence="2">Belongs to the PPR family. P subfamily.</text>
</comment>
<dbReference type="PANTHER" id="PTHR45717">
    <property type="entry name" value="OS12G0527900 PROTEIN"/>
    <property type="match status" value="1"/>
</dbReference>
<dbReference type="InterPro" id="IPR002885">
    <property type="entry name" value="PPR_rpt"/>
</dbReference>
<gene>
    <name evidence="8" type="ORF">OIU84_012838</name>
</gene>
<dbReference type="NCBIfam" id="TIGR00756">
    <property type="entry name" value="PPR"/>
    <property type="match status" value="2"/>
</dbReference>
<evidence type="ECO:0000313" key="8">
    <source>
        <dbReference type="EMBL" id="KAJ6404749.1"/>
    </source>
</evidence>
<evidence type="ECO:0000256" key="2">
    <source>
        <dbReference type="ARBA" id="ARBA00007626"/>
    </source>
</evidence>
<sequence length="437" mass="50666">MLLQPSLHRHKVSLSSTISQSHPLPWKNSNFTLQQTVNYKKFTVITCSISQIHNYGTVDYERRPMMKWNAIYRRISLMENPELGSGSVLNQWENEGKRLTKWELCRVVKELRKYKRYQQAFEVYDWMNNRQERFGLSPSDAAIQLDLIAKVRGVSSAEDFFVRLPNTFKDRRIYGALLNAYVRNRMREKAESLIDEMRDKDYVTHALPYNVMMTLYMNINEYDKVDLMISEMNEKNIKLDIYSYNIWLSSCGLQGSADKMEQVFEQMKLDRSINPNWTTFSTMATMYIKMGKFEKAEDCLRRVESRITEGGKPNSHTWEILAQGHISERRTSEALSCLKEAFATPGSKSWKPNPANVSSFFKLCEEEADVASKEALESFLRQSGHLKDKAYALLLGMAVTGDELSKKEERTEQIDDNEENDDENGSEMLVSQLQGSL</sequence>
<dbReference type="PANTHER" id="PTHR45717:SF3">
    <property type="entry name" value="OS04G0544400 PROTEIN"/>
    <property type="match status" value="1"/>
</dbReference>
<dbReference type="AlphaFoldDB" id="A0AAD6JIH8"/>
<evidence type="ECO:0000256" key="4">
    <source>
        <dbReference type="ARBA" id="ARBA00022946"/>
    </source>
</evidence>
<dbReference type="Proteomes" id="UP001162972">
    <property type="component" value="Chromosome 2"/>
</dbReference>
<evidence type="ECO:0000313" key="9">
    <source>
        <dbReference type="Proteomes" id="UP001162972"/>
    </source>
</evidence>
<evidence type="ECO:0000256" key="5">
    <source>
        <dbReference type="ARBA" id="ARBA00023128"/>
    </source>
</evidence>
<protein>
    <recommendedName>
        <fullName evidence="10">Pentatricopeptide repeat-containing protein</fullName>
    </recommendedName>
</protein>
<feature type="compositionally biased region" description="Acidic residues" evidence="7">
    <location>
        <begin position="414"/>
        <end position="425"/>
    </location>
</feature>
<keyword evidence="4" id="KW-0809">Transit peptide</keyword>
<dbReference type="GO" id="GO:0003729">
    <property type="term" value="F:mRNA binding"/>
    <property type="evidence" value="ECO:0007669"/>
    <property type="project" value="UniProtKB-ARBA"/>
</dbReference>
<dbReference type="Pfam" id="PF13812">
    <property type="entry name" value="PPR_3"/>
    <property type="match status" value="1"/>
</dbReference>
<dbReference type="PROSITE" id="PS51375">
    <property type="entry name" value="PPR"/>
    <property type="match status" value="1"/>
</dbReference>
<dbReference type="InterPro" id="IPR011990">
    <property type="entry name" value="TPR-like_helical_dom_sf"/>
</dbReference>
<comment type="caution">
    <text evidence="8">The sequence shown here is derived from an EMBL/GenBank/DDBJ whole genome shotgun (WGS) entry which is preliminary data.</text>
</comment>
<keyword evidence="9" id="KW-1185">Reference proteome</keyword>
<feature type="repeat" description="PPR" evidence="6">
    <location>
        <begin position="170"/>
        <end position="204"/>
    </location>
</feature>
<proteinExistence type="inferred from homology"/>
<dbReference type="GO" id="GO:0005739">
    <property type="term" value="C:mitochondrion"/>
    <property type="evidence" value="ECO:0007669"/>
    <property type="project" value="UniProtKB-SubCell"/>
</dbReference>
<keyword evidence="3" id="KW-0677">Repeat</keyword>
<keyword evidence="5" id="KW-0496">Mitochondrion</keyword>
<evidence type="ECO:0000256" key="3">
    <source>
        <dbReference type="ARBA" id="ARBA00022737"/>
    </source>
</evidence>
<name>A0AAD6JIH8_9ROSI</name>
<organism evidence="8 9">
    <name type="scientific">Salix udensis</name>
    <dbReference type="NCBI Taxonomy" id="889485"/>
    <lineage>
        <taxon>Eukaryota</taxon>
        <taxon>Viridiplantae</taxon>
        <taxon>Streptophyta</taxon>
        <taxon>Embryophyta</taxon>
        <taxon>Tracheophyta</taxon>
        <taxon>Spermatophyta</taxon>
        <taxon>Magnoliopsida</taxon>
        <taxon>eudicotyledons</taxon>
        <taxon>Gunneridae</taxon>
        <taxon>Pentapetalae</taxon>
        <taxon>rosids</taxon>
        <taxon>fabids</taxon>
        <taxon>Malpighiales</taxon>
        <taxon>Salicaceae</taxon>
        <taxon>Saliceae</taxon>
        <taxon>Salix</taxon>
    </lineage>
</organism>
<feature type="region of interest" description="Disordered" evidence="7">
    <location>
        <begin position="402"/>
        <end position="437"/>
    </location>
</feature>
<accession>A0AAD6JIH8</accession>
<evidence type="ECO:0000256" key="1">
    <source>
        <dbReference type="ARBA" id="ARBA00004173"/>
    </source>
</evidence>
<dbReference type="FunFam" id="1.25.40.10:FF:000385">
    <property type="entry name" value="Pentatricopeptide repeat-containing protein mitochondrial"/>
    <property type="match status" value="1"/>
</dbReference>
<reference evidence="8 9" key="1">
    <citation type="journal article" date="2023" name="Int. J. Mol. Sci.">
        <title>De Novo Assembly and Annotation of 11 Diverse Shrub Willow (Salix) Genomes Reveals Novel Gene Organization in Sex-Linked Regions.</title>
        <authorList>
            <person name="Hyden B."/>
            <person name="Feng K."/>
            <person name="Yates T.B."/>
            <person name="Jawdy S."/>
            <person name="Cereghino C."/>
            <person name="Smart L.B."/>
            <person name="Muchero W."/>
        </authorList>
    </citation>
    <scope>NUCLEOTIDE SEQUENCE [LARGE SCALE GENOMIC DNA]</scope>
    <source>
        <tissue evidence="8">Shoot tip</tissue>
    </source>
</reference>
<evidence type="ECO:0000256" key="6">
    <source>
        <dbReference type="PROSITE-ProRule" id="PRU00708"/>
    </source>
</evidence>
<evidence type="ECO:0008006" key="10">
    <source>
        <dbReference type="Google" id="ProtNLM"/>
    </source>
</evidence>